<dbReference type="InterPro" id="IPR000184">
    <property type="entry name" value="Bac_surfAg_D15"/>
</dbReference>
<dbReference type="GO" id="GO:0019867">
    <property type="term" value="C:outer membrane"/>
    <property type="evidence" value="ECO:0007669"/>
    <property type="project" value="InterPro"/>
</dbReference>
<organism evidence="7">
    <name type="scientific">marine sediment metagenome</name>
    <dbReference type="NCBI Taxonomy" id="412755"/>
    <lineage>
        <taxon>unclassified sequences</taxon>
        <taxon>metagenomes</taxon>
        <taxon>ecological metagenomes</taxon>
    </lineage>
</organism>
<dbReference type="PROSITE" id="PS51635">
    <property type="entry name" value="PNPLA"/>
    <property type="match status" value="1"/>
</dbReference>
<accession>A0A0F9US56</accession>
<dbReference type="GO" id="GO:0016042">
    <property type="term" value="P:lipid catabolic process"/>
    <property type="evidence" value="ECO:0007669"/>
    <property type="project" value="UniProtKB-KW"/>
</dbReference>
<dbReference type="InterPro" id="IPR016035">
    <property type="entry name" value="Acyl_Trfase/lysoPLipase"/>
</dbReference>
<keyword evidence="2" id="KW-0378">Hydrolase</keyword>
<proteinExistence type="predicted"/>
<dbReference type="Gene3D" id="2.40.160.50">
    <property type="entry name" value="membrane protein fhac: a member of the omp85/tpsb transporter family"/>
    <property type="match status" value="1"/>
</dbReference>
<dbReference type="PANTHER" id="PTHR14226">
    <property type="entry name" value="NEUROPATHY TARGET ESTERASE/SWISS CHEESE D.MELANOGASTER"/>
    <property type="match status" value="1"/>
</dbReference>
<sequence>MFKRLLFLLMVALAPMVHAAELRTGLVLSGGGARGMAHIGVLKQLEALNIPIHAIAGTSLGAVIGGLYAAGYTAAELEKIALELDWQNTLSDTPLREDIPFRRKQDDRDFLVKQRLSFDQGRLSFPLGILQGQNLGLVLETLLVHTNDIDDFDLLPIPFRAVATDIATGEAVVFDEGHLPLAIRASIALPGIFAPVTVNNRLLVDGVLSKNVPVDVARSMGVDRVIVVDIGTPLKSTKELKTIIDIMDQTTSLLTRRNTEEQLATLGPLDLLIQPELGDIGFGSFAEVADAIAAGEKSLTETDLVRSFASAPQREKPGGNLATPHPQRQPVIHEIRVVNTGIVADEIVRNMIRQPLGEPLNIDRLETDMGTIYGTDYFSRVNYEIVHGETTNTLLVRTAGRRTGTDYLRFGLNLEDDFQGGSQFNIGASFRVNGVNPLGAEWLTRLQVGERQLVYSEFYQPLDFGSRYFVAPFIDAESRNIEVMVDSEPVVDYRQLRYGSGINIGRQIANSGEIRFGVSRYWGESKIRIGDPDLPSFNFEEAFYTVQLDRDTLDNVNFPRSGDEGRLIWRQSEPDLGADSRYQQIELRLNKAFATGSNSFQLGGFLGRTDSNVQVAQSSFILGGPGMFSGYRQNGLAGQNYNLARLVYYRRLNPGTFVPINMPVYLGGSFEYGRVYNKEDDEFDTGYISGGSLLLGLDTFLGPLFFGVGANQEGEKALYMRLGQTF</sequence>
<dbReference type="SUPFAM" id="SSF52151">
    <property type="entry name" value="FabD/lysophospholipase-like"/>
    <property type="match status" value="1"/>
</dbReference>
<evidence type="ECO:0000313" key="7">
    <source>
        <dbReference type="EMBL" id="KKN95940.1"/>
    </source>
</evidence>
<dbReference type="AlphaFoldDB" id="A0A0F9US56"/>
<keyword evidence="5" id="KW-0472">Membrane</keyword>
<dbReference type="PANTHER" id="PTHR14226:SF29">
    <property type="entry name" value="NEUROPATHY TARGET ESTERASE SWS"/>
    <property type="match status" value="1"/>
</dbReference>
<evidence type="ECO:0000256" key="3">
    <source>
        <dbReference type="ARBA" id="ARBA00022963"/>
    </source>
</evidence>
<dbReference type="GO" id="GO:0016787">
    <property type="term" value="F:hydrolase activity"/>
    <property type="evidence" value="ECO:0007669"/>
    <property type="project" value="UniProtKB-KW"/>
</dbReference>
<comment type="subcellular location">
    <subcellularLocation>
        <location evidence="1">Membrane</location>
    </subcellularLocation>
</comment>
<keyword evidence="3" id="KW-0442">Lipid degradation</keyword>
<dbReference type="EMBL" id="LAZR01000067">
    <property type="protein sequence ID" value="KKN95940.1"/>
    <property type="molecule type" value="Genomic_DNA"/>
</dbReference>
<dbReference type="InterPro" id="IPR002641">
    <property type="entry name" value="PNPLA_dom"/>
</dbReference>
<evidence type="ECO:0000256" key="4">
    <source>
        <dbReference type="ARBA" id="ARBA00023098"/>
    </source>
</evidence>
<dbReference type="CDD" id="cd07205">
    <property type="entry name" value="Pat_PNPLA6_PNPLA7_NTE1_like"/>
    <property type="match status" value="1"/>
</dbReference>
<dbReference type="Pfam" id="PF01734">
    <property type="entry name" value="Patatin"/>
    <property type="match status" value="1"/>
</dbReference>
<comment type="caution">
    <text evidence="7">The sequence shown here is derived from an EMBL/GenBank/DDBJ whole genome shotgun (WGS) entry which is preliminary data.</text>
</comment>
<keyword evidence="4" id="KW-0443">Lipid metabolism</keyword>
<evidence type="ECO:0000256" key="5">
    <source>
        <dbReference type="ARBA" id="ARBA00023136"/>
    </source>
</evidence>
<reference evidence="7" key="1">
    <citation type="journal article" date="2015" name="Nature">
        <title>Complex archaea that bridge the gap between prokaryotes and eukaryotes.</title>
        <authorList>
            <person name="Spang A."/>
            <person name="Saw J.H."/>
            <person name="Jorgensen S.L."/>
            <person name="Zaremba-Niedzwiedzka K."/>
            <person name="Martijn J."/>
            <person name="Lind A.E."/>
            <person name="van Eijk R."/>
            <person name="Schleper C."/>
            <person name="Guy L."/>
            <person name="Ettema T.J."/>
        </authorList>
    </citation>
    <scope>NUCLEOTIDE SEQUENCE</scope>
</reference>
<evidence type="ECO:0000259" key="6">
    <source>
        <dbReference type="PROSITE" id="PS51635"/>
    </source>
</evidence>
<gene>
    <name evidence="7" type="ORF">LCGC14_0171750</name>
</gene>
<evidence type="ECO:0000256" key="2">
    <source>
        <dbReference type="ARBA" id="ARBA00022801"/>
    </source>
</evidence>
<dbReference type="Pfam" id="PF01103">
    <property type="entry name" value="Omp85"/>
    <property type="match status" value="1"/>
</dbReference>
<dbReference type="Gene3D" id="3.40.1090.10">
    <property type="entry name" value="Cytosolic phospholipase A2 catalytic domain"/>
    <property type="match status" value="2"/>
</dbReference>
<dbReference type="Gene3D" id="3.10.20.310">
    <property type="entry name" value="membrane protein fhac"/>
    <property type="match status" value="1"/>
</dbReference>
<dbReference type="InterPro" id="IPR050301">
    <property type="entry name" value="NTE"/>
</dbReference>
<feature type="domain" description="PNPLA" evidence="6">
    <location>
        <begin position="26"/>
        <end position="218"/>
    </location>
</feature>
<evidence type="ECO:0000256" key="1">
    <source>
        <dbReference type="ARBA" id="ARBA00004370"/>
    </source>
</evidence>
<protein>
    <recommendedName>
        <fullName evidence="6">PNPLA domain-containing protein</fullName>
    </recommendedName>
</protein>
<name>A0A0F9US56_9ZZZZ</name>